<evidence type="ECO:0000313" key="3">
    <source>
        <dbReference type="EMBL" id="GII80220.1"/>
    </source>
</evidence>
<protein>
    <submittedName>
        <fullName evidence="3">Uncharacterized protein</fullName>
    </submittedName>
</protein>
<accession>A0A919V7C0</accession>
<feature type="region of interest" description="Disordered" evidence="1">
    <location>
        <begin position="253"/>
        <end position="305"/>
    </location>
</feature>
<keyword evidence="2" id="KW-0472">Membrane</keyword>
<sequence length="305" mass="31376">MNDITKLADDRLDQALAGLDPAVTEPDLVTGTDAQARRVLHRALSGGGDHLPVPAPTPSPLRWRSRTARRAVAFGAVAATITAGLVAYPSLFGGGQALAWSPAPGNLSASAAREAETACAAANRDDHAEAPGTDRSRMRPVITEARGSLVMVYLTDGAPAPSDLTCYLRDGSVVAMGGSLATPQSPPAPAVAPESALVHLGSVFSTDSTSIRGVTGRVGADVVGMVFDTVAKGPVTATVRQGHVAVWWPDAPTTEEQENAATTPEIRGATLTLRDGSTRQAGVEELTGRTTEELTRPDQGGSASD</sequence>
<keyword evidence="2" id="KW-1133">Transmembrane helix</keyword>
<gene>
    <name evidence="3" type="ORF">Sru01_52020</name>
</gene>
<organism evidence="3 4">
    <name type="scientific">Sphaerisporangium rufum</name>
    <dbReference type="NCBI Taxonomy" id="1381558"/>
    <lineage>
        <taxon>Bacteria</taxon>
        <taxon>Bacillati</taxon>
        <taxon>Actinomycetota</taxon>
        <taxon>Actinomycetes</taxon>
        <taxon>Streptosporangiales</taxon>
        <taxon>Streptosporangiaceae</taxon>
        <taxon>Sphaerisporangium</taxon>
    </lineage>
</organism>
<feature type="compositionally biased region" description="Basic and acidic residues" evidence="1">
    <location>
        <begin position="286"/>
        <end position="296"/>
    </location>
</feature>
<proteinExistence type="predicted"/>
<keyword evidence="4" id="KW-1185">Reference proteome</keyword>
<reference evidence="3" key="1">
    <citation type="submission" date="2021-01" db="EMBL/GenBank/DDBJ databases">
        <title>Whole genome shotgun sequence of Sphaerisporangium rufum NBRC 109079.</title>
        <authorList>
            <person name="Komaki H."/>
            <person name="Tamura T."/>
        </authorList>
    </citation>
    <scope>NUCLEOTIDE SEQUENCE</scope>
    <source>
        <strain evidence="3">NBRC 109079</strain>
    </source>
</reference>
<keyword evidence="2" id="KW-0812">Transmembrane</keyword>
<evidence type="ECO:0000256" key="2">
    <source>
        <dbReference type="SAM" id="Phobius"/>
    </source>
</evidence>
<dbReference type="Proteomes" id="UP000655287">
    <property type="component" value="Unassembled WGS sequence"/>
</dbReference>
<comment type="caution">
    <text evidence="3">The sequence shown here is derived from an EMBL/GenBank/DDBJ whole genome shotgun (WGS) entry which is preliminary data.</text>
</comment>
<feature type="transmembrane region" description="Helical" evidence="2">
    <location>
        <begin position="71"/>
        <end position="91"/>
    </location>
</feature>
<dbReference type="EMBL" id="BOOU01000069">
    <property type="protein sequence ID" value="GII80220.1"/>
    <property type="molecule type" value="Genomic_DNA"/>
</dbReference>
<evidence type="ECO:0000256" key="1">
    <source>
        <dbReference type="SAM" id="MobiDB-lite"/>
    </source>
</evidence>
<dbReference type="AlphaFoldDB" id="A0A919V7C0"/>
<evidence type="ECO:0000313" key="4">
    <source>
        <dbReference type="Proteomes" id="UP000655287"/>
    </source>
</evidence>
<name>A0A919V7C0_9ACTN</name>
<dbReference type="RefSeq" id="WP_203990604.1">
    <property type="nucleotide sequence ID" value="NZ_BOOU01000069.1"/>
</dbReference>